<name>A0A388T9D3_TERA1</name>
<dbReference type="Proteomes" id="UP000269352">
    <property type="component" value="Unassembled WGS sequence"/>
</dbReference>
<accession>A0A388T9D3</accession>
<evidence type="ECO:0000313" key="3">
    <source>
        <dbReference type="Proteomes" id="UP000269352"/>
    </source>
</evidence>
<organism evidence="2 3">
    <name type="scientific">Termititenax aidoneus</name>
    <dbReference type="NCBI Taxonomy" id="2218524"/>
    <lineage>
        <taxon>Bacteria</taxon>
        <taxon>Bacillati</taxon>
        <taxon>Candidatus Margulisiibacteriota</taxon>
        <taxon>Candidatus Termititenacia</taxon>
        <taxon>Candidatus Termititenacales</taxon>
        <taxon>Candidatus Termititenacaceae</taxon>
        <taxon>Candidatus Termititenax</taxon>
    </lineage>
</organism>
<sequence length="127" mass="14536">MVTKKQLENLKPQRFGKEKPPLSHREAVENGKKGSIAAIEKRKEKLILSNIIFEQFIEKVADGKIEVKDKETGIVKKLSWTELLQYAWSDNPNAFIKNYVEITEGKKLKLGGDVRIVKMDKLDIEAL</sequence>
<evidence type="ECO:0000256" key="1">
    <source>
        <dbReference type="SAM" id="MobiDB-lite"/>
    </source>
</evidence>
<proteinExistence type="predicted"/>
<reference evidence="2 3" key="1">
    <citation type="journal article" date="2019" name="ISME J.">
        <title>Genome analyses of uncultured TG2/ZB3 bacteria in 'Margulisbacteria' specifically attached to ectosymbiotic spirochetes of protists in the termite gut.</title>
        <authorList>
            <person name="Utami Y.D."/>
            <person name="Kuwahara H."/>
            <person name="Igai K."/>
            <person name="Murakami T."/>
            <person name="Sugaya K."/>
            <person name="Morikawa T."/>
            <person name="Nagura Y."/>
            <person name="Yuki M."/>
            <person name="Deevong P."/>
            <person name="Inoue T."/>
            <person name="Kihara K."/>
            <person name="Lo N."/>
            <person name="Yamada A."/>
            <person name="Ohkuma M."/>
            <person name="Hongoh Y."/>
        </authorList>
    </citation>
    <scope>NUCLEOTIDE SEQUENCE [LARGE SCALE GENOMIC DNA]</scope>
    <source>
        <strain evidence="2">NkOx7-01</strain>
    </source>
</reference>
<keyword evidence="3" id="KW-1185">Reference proteome</keyword>
<gene>
    <name evidence="2" type="ORF">NO1_0579</name>
</gene>
<evidence type="ECO:0000313" key="2">
    <source>
        <dbReference type="EMBL" id="GBR73149.1"/>
    </source>
</evidence>
<feature type="compositionally biased region" description="Basic and acidic residues" evidence="1">
    <location>
        <begin position="15"/>
        <end position="29"/>
    </location>
</feature>
<feature type="region of interest" description="Disordered" evidence="1">
    <location>
        <begin position="1"/>
        <end position="29"/>
    </location>
</feature>
<protein>
    <submittedName>
        <fullName evidence="2">Uncharacterized protein</fullName>
    </submittedName>
</protein>
<comment type="caution">
    <text evidence="2">The sequence shown here is derived from an EMBL/GenBank/DDBJ whole genome shotgun (WGS) entry which is preliminary data.</text>
</comment>
<dbReference type="AlphaFoldDB" id="A0A388T9D3"/>
<dbReference type="EMBL" id="BGZN01000006">
    <property type="protein sequence ID" value="GBR73149.1"/>
    <property type="molecule type" value="Genomic_DNA"/>
</dbReference>